<comment type="similarity">
    <text evidence="1">Belongs to the UPF0174 family.</text>
</comment>
<proteinExistence type="inferred from homology"/>
<sequence length="170" mass="18588">MKSLMRLFRSEPNIAAPLYAEVVAKARSPHWYVAGRVPDTMEGRFSVLATLLALTDLRLEAGREEARKASVGLAEAFVHDMDSQLRQDGVGDPVMGKRVGSLVGALGGRLGAWRKVTAGEESWEAVTGRSLYREKVPSDEALSHSVDELKRFWRALEGRSDEALIGGVLP</sequence>
<evidence type="ECO:0000259" key="2">
    <source>
        <dbReference type="Pfam" id="PF03981"/>
    </source>
</evidence>
<name>A0ABY5MTG3_9SPHN</name>
<dbReference type="RefSeq" id="WP_249454819.1">
    <property type="nucleotide sequence ID" value="NZ_CP097253.1"/>
</dbReference>
<dbReference type="EMBL" id="CP097253">
    <property type="protein sequence ID" value="UUR07236.1"/>
    <property type="molecule type" value="Genomic_DNA"/>
</dbReference>
<dbReference type="Pfam" id="PF03981">
    <property type="entry name" value="Ubiq_cyt_C_chap"/>
    <property type="match status" value="1"/>
</dbReference>
<gene>
    <name evidence="3" type="ORF">M1K48_09810</name>
</gene>
<dbReference type="InterPro" id="IPR021150">
    <property type="entry name" value="Ubiq_cyt_c_chap"/>
</dbReference>
<dbReference type="Proteomes" id="UP000831921">
    <property type="component" value="Chromosome"/>
</dbReference>
<feature type="domain" description="Ubiquinol-cytochrome c chaperone" evidence="2">
    <location>
        <begin position="36"/>
        <end position="165"/>
    </location>
</feature>
<keyword evidence="4" id="KW-1185">Reference proteome</keyword>
<evidence type="ECO:0000313" key="4">
    <source>
        <dbReference type="Proteomes" id="UP000831921"/>
    </source>
</evidence>
<organism evidence="3 4">
    <name type="scientific">Sphingomonas glaciei</name>
    <dbReference type="NCBI Taxonomy" id="2938948"/>
    <lineage>
        <taxon>Bacteria</taxon>
        <taxon>Pseudomonadati</taxon>
        <taxon>Pseudomonadota</taxon>
        <taxon>Alphaproteobacteria</taxon>
        <taxon>Sphingomonadales</taxon>
        <taxon>Sphingomonadaceae</taxon>
        <taxon>Sphingomonas</taxon>
    </lineage>
</organism>
<reference evidence="3 4" key="1">
    <citation type="submission" date="2022-05" db="EMBL/GenBank/DDBJ databases">
        <title>S8-45 Sphingomonas ultraviolaceadurans.</title>
        <authorList>
            <person name="Liu Y."/>
        </authorList>
    </citation>
    <scope>NUCLEOTIDE SEQUENCE [LARGE SCALE GENOMIC DNA]</scope>
    <source>
        <strain evidence="3 4">S8-45</strain>
    </source>
</reference>
<accession>A0ABY5MTG3</accession>
<protein>
    <submittedName>
        <fullName evidence="3">Ubiquinol-cytochrome C chaperone</fullName>
    </submittedName>
</protein>
<evidence type="ECO:0000256" key="1">
    <source>
        <dbReference type="ARBA" id="ARBA00006436"/>
    </source>
</evidence>
<evidence type="ECO:0000313" key="3">
    <source>
        <dbReference type="EMBL" id="UUR07236.1"/>
    </source>
</evidence>